<dbReference type="CDD" id="cd00170">
    <property type="entry name" value="SEC14"/>
    <property type="match status" value="1"/>
</dbReference>
<evidence type="ECO:0000313" key="2">
    <source>
        <dbReference type="EMBL" id="ODM92455.1"/>
    </source>
</evidence>
<dbReference type="PANTHER" id="PTHR10174:SF208">
    <property type="entry name" value="CRAL-TRIO DOMAIN-CONTAINING PROTEIN DDB_G0278031"/>
    <property type="match status" value="1"/>
</dbReference>
<comment type="caution">
    <text evidence="2">The sequence shown here is derived from an EMBL/GenBank/DDBJ whole genome shotgun (WGS) entry which is preliminary data.</text>
</comment>
<dbReference type="PRINTS" id="PR00180">
    <property type="entry name" value="CRETINALDHBP"/>
</dbReference>
<organism evidence="2 3">
    <name type="scientific">Orchesella cincta</name>
    <name type="common">Springtail</name>
    <name type="synonym">Podura cincta</name>
    <dbReference type="NCBI Taxonomy" id="48709"/>
    <lineage>
        <taxon>Eukaryota</taxon>
        <taxon>Metazoa</taxon>
        <taxon>Ecdysozoa</taxon>
        <taxon>Arthropoda</taxon>
        <taxon>Hexapoda</taxon>
        <taxon>Collembola</taxon>
        <taxon>Entomobryomorpha</taxon>
        <taxon>Entomobryoidea</taxon>
        <taxon>Orchesellidae</taxon>
        <taxon>Orchesellinae</taxon>
        <taxon>Orchesella</taxon>
    </lineage>
</organism>
<dbReference type="Gene3D" id="3.40.525.10">
    <property type="entry name" value="CRAL-TRIO lipid binding domain"/>
    <property type="match status" value="1"/>
</dbReference>
<dbReference type="OrthoDB" id="6682367at2759"/>
<accession>A0A1D2MHK4</accession>
<dbReference type="PANTHER" id="PTHR10174">
    <property type="entry name" value="ALPHA-TOCOPHEROL TRANSFER PROTEIN-RELATED"/>
    <property type="match status" value="1"/>
</dbReference>
<keyword evidence="3" id="KW-1185">Reference proteome</keyword>
<feature type="domain" description="CRAL-TRIO" evidence="1">
    <location>
        <begin position="69"/>
        <end position="244"/>
    </location>
</feature>
<gene>
    <name evidence="2" type="ORF">Ocin01_14219</name>
</gene>
<sequence>MGLKKEPAVPVEQLLTSLRVLVEDNGDIVKSGIDINDAFLLGFLVGRKHNLQAAYETVQKYVDVRRRKYVQFFSQVSPTGFIYLYDEPRFMAVLKHREQKTGCIVSLLRPPRDLSAIRQPFETILGLATLAADQFFYIDDAIKNGVIIVISGEGFGFSHMKEVTPARLKTAVDICYQAYPMKVKQIHVVNCSTVFNTVLAIFKPFLPRKLRKRIVVHNTLETFHAIFEPNIIPSWLGGNRREEADWEVYDYTFDMASLDNADYYEKLAKKLAEGI</sequence>
<dbReference type="InterPro" id="IPR001251">
    <property type="entry name" value="CRAL-TRIO_dom"/>
</dbReference>
<dbReference type="AlphaFoldDB" id="A0A1D2MHK4"/>
<dbReference type="GO" id="GO:1902936">
    <property type="term" value="F:phosphatidylinositol bisphosphate binding"/>
    <property type="evidence" value="ECO:0007669"/>
    <property type="project" value="TreeGrafter"/>
</dbReference>
<dbReference type="Pfam" id="PF00650">
    <property type="entry name" value="CRAL_TRIO"/>
    <property type="match status" value="1"/>
</dbReference>
<evidence type="ECO:0000259" key="1">
    <source>
        <dbReference type="PROSITE" id="PS50191"/>
    </source>
</evidence>
<dbReference type="PROSITE" id="PS50191">
    <property type="entry name" value="CRAL_TRIO"/>
    <property type="match status" value="1"/>
</dbReference>
<reference evidence="2 3" key="1">
    <citation type="journal article" date="2016" name="Genome Biol. Evol.">
        <title>Gene Family Evolution Reflects Adaptation to Soil Environmental Stressors in the Genome of the Collembolan Orchesella cincta.</title>
        <authorList>
            <person name="Faddeeva-Vakhrusheva A."/>
            <person name="Derks M.F."/>
            <person name="Anvar S.Y."/>
            <person name="Agamennone V."/>
            <person name="Suring W."/>
            <person name="Smit S."/>
            <person name="van Straalen N.M."/>
            <person name="Roelofs D."/>
        </authorList>
    </citation>
    <scope>NUCLEOTIDE SEQUENCE [LARGE SCALE GENOMIC DNA]</scope>
    <source>
        <tissue evidence="2">Mixed pool</tissue>
    </source>
</reference>
<dbReference type="GO" id="GO:0016020">
    <property type="term" value="C:membrane"/>
    <property type="evidence" value="ECO:0007669"/>
    <property type="project" value="TreeGrafter"/>
</dbReference>
<dbReference type="Gene3D" id="1.10.8.20">
    <property type="entry name" value="N-terminal domain of phosphatidylinositol transfer protein sec14p"/>
    <property type="match status" value="1"/>
</dbReference>
<dbReference type="SMART" id="SM00516">
    <property type="entry name" value="SEC14"/>
    <property type="match status" value="1"/>
</dbReference>
<name>A0A1D2MHK4_ORCCI</name>
<dbReference type="Proteomes" id="UP000094527">
    <property type="component" value="Unassembled WGS sequence"/>
</dbReference>
<evidence type="ECO:0000313" key="3">
    <source>
        <dbReference type="Proteomes" id="UP000094527"/>
    </source>
</evidence>
<dbReference type="InterPro" id="IPR036273">
    <property type="entry name" value="CRAL/TRIO_N_dom_sf"/>
</dbReference>
<protein>
    <submittedName>
        <fullName evidence="2">Alpha-tocopherol transfer protein-like</fullName>
    </submittedName>
</protein>
<dbReference type="SUPFAM" id="SSF46938">
    <property type="entry name" value="CRAL/TRIO N-terminal domain"/>
    <property type="match status" value="1"/>
</dbReference>
<dbReference type="EMBL" id="LJIJ01001222">
    <property type="protein sequence ID" value="ODM92455.1"/>
    <property type="molecule type" value="Genomic_DNA"/>
</dbReference>
<dbReference type="STRING" id="48709.A0A1D2MHK4"/>
<dbReference type="InterPro" id="IPR036865">
    <property type="entry name" value="CRAL-TRIO_dom_sf"/>
</dbReference>
<proteinExistence type="predicted"/>
<dbReference type="SUPFAM" id="SSF52087">
    <property type="entry name" value="CRAL/TRIO domain"/>
    <property type="match status" value="1"/>
</dbReference>
<dbReference type="Gene3D" id="1.20.5.1200">
    <property type="entry name" value="Alpha-tocopherol transfer"/>
    <property type="match status" value="1"/>
</dbReference>